<dbReference type="Pfam" id="PF04857">
    <property type="entry name" value="CAF1"/>
    <property type="match status" value="1"/>
</dbReference>
<dbReference type="Proteomes" id="UP001318040">
    <property type="component" value="Chromosome 3"/>
</dbReference>
<evidence type="ECO:0000256" key="15">
    <source>
        <dbReference type="ARBA" id="ARBA00031923"/>
    </source>
</evidence>
<dbReference type="InterPro" id="IPR012337">
    <property type="entry name" value="RNaseH-like_sf"/>
</dbReference>
<dbReference type="InterPro" id="IPR036397">
    <property type="entry name" value="RNaseH_sf"/>
</dbReference>
<dbReference type="GO" id="GO:0005737">
    <property type="term" value="C:cytoplasm"/>
    <property type="evidence" value="ECO:0007669"/>
    <property type="project" value="UniProtKB-SubCell"/>
</dbReference>
<protein>
    <recommendedName>
        <fullName evidence="7">Poly(A)-specific ribonuclease PARN</fullName>
        <ecNumber evidence="6">3.1.13.4</ecNumber>
    </recommendedName>
    <alternativeName>
        <fullName evidence="15">Polyadenylate-specific ribonuclease</fullName>
    </alternativeName>
</protein>
<evidence type="ECO:0000256" key="2">
    <source>
        <dbReference type="ARBA" id="ARBA00001968"/>
    </source>
</evidence>
<dbReference type="GO" id="GO:0005634">
    <property type="term" value="C:nucleus"/>
    <property type="evidence" value="ECO:0007669"/>
    <property type="project" value="UniProtKB-SubCell"/>
</dbReference>
<dbReference type="SUPFAM" id="SSF53098">
    <property type="entry name" value="Ribonuclease H-like"/>
    <property type="match status" value="1"/>
</dbReference>
<dbReference type="Gene3D" id="3.30.1370.50">
    <property type="entry name" value="R3H-like domain"/>
    <property type="match status" value="1"/>
</dbReference>
<dbReference type="CDD" id="cd12428">
    <property type="entry name" value="RRM_PARN"/>
    <property type="match status" value="1"/>
</dbReference>
<keyword evidence="18" id="KW-1185">Reference proteome</keyword>
<evidence type="ECO:0000256" key="12">
    <source>
        <dbReference type="ARBA" id="ARBA00022839"/>
    </source>
</evidence>
<reference evidence="19 20" key="1">
    <citation type="submission" date="2025-04" db="UniProtKB">
        <authorList>
            <consortium name="RefSeq"/>
        </authorList>
    </citation>
    <scope>IDENTIFICATION</scope>
    <source>
        <tissue evidence="19 20">Sperm</tissue>
    </source>
</reference>
<comment type="cofactor">
    <cofactor evidence="2">
        <name>a divalent metal cation</name>
        <dbReference type="ChEBI" id="CHEBI:60240"/>
    </cofactor>
</comment>
<dbReference type="PANTHER" id="PTHR15092">
    <property type="entry name" value="POLY A -SPECIFIC RIBONUCLEASE/TARGET OF EGR1, MEMBER 1"/>
    <property type="match status" value="1"/>
</dbReference>
<feature type="region of interest" description="Disordered" evidence="16">
    <location>
        <begin position="581"/>
        <end position="640"/>
    </location>
</feature>
<dbReference type="InterPro" id="IPR036867">
    <property type="entry name" value="R3H_dom_sf"/>
</dbReference>
<dbReference type="InterPro" id="IPR035979">
    <property type="entry name" value="RBD_domain_sf"/>
</dbReference>
<comment type="catalytic activity">
    <reaction evidence="1">
        <text>Exonucleolytic cleavage of poly(A) to 5'-AMP.</text>
        <dbReference type="EC" id="3.1.13.4"/>
    </reaction>
</comment>
<evidence type="ECO:0000256" key="4">
    <source>
        <dbReference type="ARBA" id="ARBA00004496"/>
    </source>
</evidence>
<keyword evidence="11" id="KW-0378">Hydrolase</keyword>
<feature type="domain" description="R3H" evidence="17">
    <location>
        <begin position="180"/>
        <end position="247"/>
    </location>
</feature>
<dbReference type="RefSeq" id="XP_032829083.1">
    <property type="nucleotide sequence ID" value="XM_032973192.1"/>
</dbReference>
<evidence type="ECO:0000256" key="16">
    <source>
        <dbReference type="SAM" id="MobiDB-lite"/>
    </source>
</evidence>
<dbReference type="RefSeq" id="XP_032829092.1">
    <property type="nucleotide sequence ID" value="XM_032973201.1"/>
</dbReference>
<evidence type="ECO:0000256" key="7">
    <source>
        <dbReference type="ARBA" id="ARBA00015918"/>
    </source>
</evidence>
<accession>A0AAJ7U3N2</accession>
<dbReference type="InterPro" id="IPR014789">
    <property type="entry name" value="PolyA-riboNase_RNA-binding"/>
</dbReference>
<evidence type="ECO:0000256" key="8">
    <source>
        <dbReference type="ARBA" id="ARBA00022490"/>
    </source>
</evidence>
<evidence type="ECO:0000259" key="17">
    <source>
        <dbReference type="PROSITE" id="PS51061"/>
    </source>
</evidence>
<dbReference type="AlphaFoldDB" id="A0AAJ7U3N2"/>
<dbReference type="InterPro" id="IPR012677">
    <property type="entry name" value="Nucleotide-bd_a/b_plait_sf"/>
</dbReference>
<comment type="similarity">
    <text evidence="5">Belongs to the CAF1 family.</text>
</comment>
<organism evidence="18 20">
    <name type="scientific">Petromyzon marinus</name>
    <name type="common">Sea lamprey</name>
    <dbReference type="NCBI Taxonomy" id="7757"/>
    <lineage>
        <taxon>Eukaryota</taxon>
        <taxon>Metazoa</taxon>
        <taxon>Chordata</taxon>
        <taxon>Craniata</taxon>
        <taxon>Vertebrata</taxon>
        <taxon>Cyclostomata</taxon>
        <taxon>Hyperoartia</taxon>
        <taxon>Petromyzontiformes</taxon>
        <taxon>Petromyzontidae</taxon>
        <taxon>Petromyzon</taxon>
    </lineage>
</organism>
<evidence type="ECO:0000256" key="6">
    <source>
        <dbReference type="ARBA" id="ARBA00012161"/>
    </source>
</evidence>
<proteinExistence type="inferred from homology"/>
<dbReference type="GO" id="GO:1990431">
    <property type="term" value="P:priRNA 3'-end processing"/>
    <property type="evidence" value="ECO:0007669"/>
    <property type="project" value="TreeGrafter"/>
</dbReference>
<evidence type="ECO:0000256" key="14">
    <source>
        <dbReference type="ARBA" id="ARBA00023242"/>
    </source>
</evidence>
<dbReference type="KEGG" id="pmrn:116953221"/>
<dbReference type="Gene3D" id="3.30.420.10">
    <property type="entry name" value="Ribonuclease H-like superfamily/Ribonuclease H"/>
    <property type="match status" value="1"/>
</dbReference>
<dbReference type="FunFam" id="3.30.420.10:FF:000120">
    <property type="entry name" value="Poly(A)-specific ribonuclease PARN"/>
    <property type="match status" value="1"/>
</dbReference>
<sequence>MEVTRKNFRATLSVVREAINEADFLALDGEFTGISDGPSIGTLSNGLDTPSDRFNKLRKHSLDFLLFQFGLCTFRYDSTLEKYIIKAFNFYVFPRPLFRNSPDVKFVCQSSSIDFLAAQGFDFNKVFQEGIPYLSQEGEKKVREIVEERTRQSGAGSTGVTLFASPASSKGLAVVPDDQKEYIADVVSKVENLLNDPKQTTLDLPPCNAFQRKLVYQTMNSKFPTGLHFETLQNEKRERYIVVTKVSEEERRKKEEDKHSKGLEELEDAVGFTRVIQAISKSGKLLVGHNMLLDVMHTVHQFYSPLPESLDAFKELTNCVFPRLLDTKLMSSTHPFKEVIQFTTLADLHRRLSEAPFKMPAVASAEGFPAYSTAVEQLHEAGYDAYITGLCFASMANYLGSFMDPPKSHIPARSHLIEPFVNKLFLMRIIDIPYLNLTGPDLKPNRDHVLHVTFPKEWRTSDLHQLFSAFGNIQVSWIDDTSAFVALSKTEQVQIAKNTSSEAESYRIQTYSEYLQQGQDGLLKSAGGFGPHTPKRRMGLCGTSEGEAVCKRAKPTFGEDAVNDGLVWGLPVDAEVDGPGASKASLDGTVAGGSSPFAADGNTATPDGVLDRRRKRSKGQPKTGAAGAAKRTGIFDVPDW</sequence>
<dbReference type="GO" id="GO:0046872">
    <property type="term" value="F:metal ion binding"/>
    <property type="evidence" value="ECO:0007669"/>
    <property type="project" value="UniProtKB-KW"/>
</dbReference>
<dbReference type="FunFam" id="3.30.70.330:FF:000196">
    <property type="entry name" value="Poly(A)-specific ribonuclease PARN"/>
    <property type="match status" value="1"/>
</dbReference>
<evidence type="ECO:0000256" key="13">
    <source>
        <dbReference type="ARBA" id="ARBA00022884"/>
    </source>
</evidence>
<evidence type="ECO:0000256" key="9">
    <source>
        <dbReference type="ARBA" id="ARBA00022722"/>
    </source>
</evidence>
<dbReference type="GeneID" id="116953221"/>
<evidence type="ECO:0000256" key="3">
    <source>
        <dbReference type="ARBA" id="ARBA00004123"/>
    </source>
</evidence>
<evidence type="ECO:0000313" key="20">
    <source>
        <dbReference type="RefSeq" id="XP_032829092.1"/>
    </source>
</evidence>
<dbReference type="CDD" id="cd02637">
    <property type="entry name" value="R3H_PARN"/>
    <property type="match status" value="1"/>
</dbReference>
<dbReference type="InterPro" id="IPR006941">
    <property type="entry name" value="RNase_CAF1"/>
</dbReference>
<dbReference type="PANTHER" id="PTHR15092:SF44">
    <property type="entry name" value="POLY(A)-SPECIFIC RIBONUCLEASE PARN"/>
    <property type="match status" value="1"/>
</dbReference>
<dbReference type="InterPro" id="IPR001374">
    <property type="entry name" value="R3H_dom"/>
</dbReference>
<keyword evidence="8" id="KW-0963">Cytoplasm</keyword>
<keyword evidence="9" id="KW-0540">Nuclease</keyword>
<dbReference type="CTD" id="5073"/>
<evidence type="ECO:0000256" key="11">
    <source>
        <dbReference type="ARBA" id="ARBA00022801"/>
    </source>
</evidence>
<dbReference type="PROSITE" id="PS51061">
    <property type="entry name" value="R3H"/>
    <property type="match status" value="1"/>
</dbReference>
<dbReference type="InterPro" id="IPR034042">
    <property type="entry name" value="PARN_R3H"/>
</dbReference>
<keyword evidence="14" id="KW-0539">Nucleus</keyword>
<keyword evidence="13" id="KW-0694">RNA-binding</keyword>
<comment type="subcellular location">
    <subcellularLocation>
        <location evidence="4">Cytoplasm</location>
    </subcellularLocation>
    <subcellularLocation>
        <location evidence="3">Nucleus</location>
    </subcellularLocation>
</comment>
<gene>
    <name evidence="19 20" type="primary">LOC116953221</name>
</gene>
<evidence type="ECO:0000313" key="19">
    <source>
        <dbReference type="RefSeq" id="XP_032829083.1"/>
    </source>
</evidence>
<dbReference type="Gene3D" id="3.30.70.330">
    <property type="match status" value="1"/>
</dbReference>
<keyword evidence="12" id="KW-0269">Exonuclease</keyword>
<name>A0AAJ7U3N2_PETMA</name>
<keyword evidence="10" id="KW-0479">Metal-binding</keyword>
<dbReference type="Pfam" id="PF08675">
    <property type="entry name" value="RNA_bind"/>
    <property type="match status" value="1"/>
</dbReference>
<dbReference type="GO" id="GO:0000289">
    <property type="term" value="P:nuclear-transcribed mRNA poly(A) tail shortening"/>
    <property type="evidence" value="ECO:0007669"/>
    <property type="project" value="TreeGrafter"/>
</dbReference>
<dbReference type="GO" id="GO:0004535">
    <property type="term" value="F:poly(A)-specific ribonuclease activity"/>
    <property type="evidence" value="ECO:0007669"/>
    <property type="project" value="UniProtKB-EC"/>
</dbReference>
<dbReference type="SUPFAM" id="SSF54928">
    <property type="entry name" value="RNA-binding domain, RBD"/>
    <property type="match status" value="1"/>
</dbReference>
<dbReference type="GO" id="GO:1990432">
    <property type="term" value="P:siRNA 3'-end processing"/>
    <property type="evidence" value="ECO:0007669"/>
    <property type="project" value="TreeGrafter"/>
</dbReference>
<evidence type="ECO:0000256" key="1">
    <source>
        <dbReference type="ARBA" id="ARBA00001663"/>
    </source>
</evidence>
<dbReference type="FunFam" id="3.30.420.10:FF:000035">
    <property type="entry name" value="Poly(A)-specific ribonuclease PARN"/>
    <property type="match status" value="1"/>
</dbReference>
<evidence type="ECO:0000256" key="5">
    <source>
        <dbReference type="ARBA" id="ARBA00008372"/>
    </source>
</evidence>
<evidence type="ECO:0000256" key="10">
    <source>
        <dbReference type="ARBA" id="ARBA00022723"/>
    </source>
</evidence>
<dbReference type="EC" id="3.1.13.4" evidence="6"/>
<dbReference type="GO" id="GO:0003723">
    <property type="term" value="F:RNA binding"/>
    <property type="evidence" value="ECO:0007669"/>
    <property type="project" value="UniProtKB-KW"/>
</dbReference>
<dbReference type="InterPro" id="IPR051181">
    <property type="entry name" value="CAF1_poly(A)_ribonucleases"/>
</dbReference>
<evidence type="ECO:0000313" key="18">
    <source>
        <dbReference type="Proteomes" id="UP001318040"/>
    </source>
</evidence>
<dbReference type="SUPFAM" id="SSF82708">
    <property type="entry name" value="R3H domain"/>
    <property type="match status" value="1"/>
</dbReference>